<proteinExistence type="predicted"/>
<evidence type="ECO:0000313" key="2">
    <source>
        <dbReference type="EMBL" id="MQT02609.1"/>
    </source>
</evidence>
<dbReference type="OrthoDB" id="8434516at2"/>
<evidence type="ECO:0000313" key="3">
    <source>
        <dbReference type="Proteomes" id="UP000419138"/>
    </source>
</evidence>
<dbReference type="Pfam" id="PF06439">
    <property type="entry name" value="3keto-disac_hyd"/>
    <property type="match status" value="1"/>
</dbReference>
<evidence type="ECO:0000259" key="1">
    <source>
        <dbReference type="Pfam" id="PF06439"/>
    </source>
</evidence>
<dbReference type="InterPro" id="IPR010496">
    <property type="entry name" value="AL/BT2_dom"/>
</dbReference>
<dbReference type="GO" id="GO:0016787">
    <property type="term" value="F:hydrolase activity"/>
    <property type="evidence" value="ECO:0007669"/>
    <property type="project" value="InterPro"/>
</dbReference>
<comment type="caution">
    <text evidence="2">The sequence shown here is derived from an EMBL/GenBank/DDBJ whole genome shotgun (WGS) entry which is preliminary data.</text>
</comment>
<dbReference type="Proteomes" id="UP000419138">
    <property type="component" value="Unassembled WGS sequence"/>
</dbReference>
<keyword evidence="3" id="KW-1185">Reference proteome</keyword>
<name>A0A646KK01_STRJU</name>
<dbReference type="EMBL" id="VCLA01000156">
    <property type="protein sequence ID" value="MQT02609.1"/>
    <property type="molecule type" value="Genomic_DNA"/>
</dbReference>
<accession>A0A646KK01</accession>
<protein>
    <submittedName>
        <fullName evidence="2">DUF1080 domain-containing protein</fullName>
    </submittedName>
</protein>
<dbReference type="Gene3D" id="2.60.120.560">
    <property type="entry name" value="Exo-inulinase, domain 1"/>
    <property type="match status" value="1"/>
</dbReference>
<organism evidence="2 3">
    <name type="scientific">Streptomyces jumonjinensis</name>
    <dbReference type="NCBI Taxonomy" id="1945"/>
    <lineage>
        <taxon>Bacteria</taxon>
        <taxon>Bacillati</taxon>
        <taxon>Actinomycetota</taxon>
        <taxon>Actinomycetes</taxon>
        <taxon>Kitasatosporales</taxon>
        <taxon>Streptomycetaceae</taxon>
        <taxon>Streptomyces</taxon>
    </lineage>
</organism>
<feature type="domain" description="3-keto-alpha-glucoside-1,2-lyase/3-keto-2-hydroxy-glucal hydratase" evidence="1">
    <location>
        <begin position="155"/>
        <end position="223"/>
    </location>
</feature>
<gene>
    <name evidence="2" type="ORF">FF041_21130</name>
</gene>
<reference evidence="2 3" key="1">
    <citation type="submission" date="2019-05" db="EMBL/GenBank/DDBJ databases">
        <title>Comparative genomics and metabolomics analyses of clavulanic acid producing Streptomyces species provides insight into specialized metabolism and evolution of beta-lactam biosynthetic gene clusters.</title>
        <authorList>
            <person name="Moore M.A."/>
            <person name="Cruz-Morales P."/>
            <person name="Barona Gomez F."/>
            <person name="Kapil T."/>
        </authorList>
    </citation>
    <scope>NUCLEOTIDE SEQUENCE [LARGE SCALE GENOMIC DNA]</scope>
    <source>
        <strain evidence="2 3">NRRL 5741</strain>
    </source>
</reference>
<sequence length="227" mass="25869">MRPTRWRHRLRIGGLVLALALTAAVGMAVVDRWDGERRTPSVESWRDGSVHGPWRSVFHGYGTNTGGADELTLTPHAASERKRTHACLVISTERYERLDYRARMRTAEQLRAASPNPWEVAWLVWAYTDPEHFYYLALKPNGWELGKRDPEYRGGQRFLATGLPRFPVGDWSQVRVRQRGARMTVSVDGRTVVAFTDRERPYTAGSVGAYTEDARAEFREIAVAPER</sequence>
<dbReference type="AlphaFoldDB" id="A0A646KK01"/>
<dbReference type="RefSeq" id="WP_153524199.1">
    <property type="nucleotide sequence ID" value="NZ_JBEPDZ010000009.1"/>
</dbReference>